<evidence type="ECO:0000256" key="1">
    <source>
        <dbReference type="SAM" id="MobiDB-lite"/>
    </source>
</evidence>
<accession>A0AAD8FY21</accession>
<sequence>MAAQTITMFQVIIPLFSLGILLFCISALWRACCRIQCLPAESVEAGAPYVIHVPYMDFSARPQLAPDFGSPPPYSEATLKPHLFPHPDDLPPPYSSIDPFTSDVEPHASAQLQANT</sequence>
<dbReference type="Proteomes" id="UP001230051">
    <property type="component" value="Unassembled WGS sequence"/>
</dbReference>
<gene>
    <name evidence="3" type="ORF">AOXY_G20443</name>
</gene>
<keyword evidence="2" id="KW-0472">Membrane</keyword>
<dbReference type="EMBL" id="JAGXEW010000020">
    <property type="protein sequence ID" value="KAK1160308.1"/>
    <property type="molecule type" value="Genomic_DNA"/>
</dbReference>
<keyword evidence="2" id="KW-1133">Transmembrane helix</keyword>
<comment type="caution">
    <text evidence="3">The sequence shown here is derived from an EMBL/GenBank/DDBJ whole genome shotgun (WGS) entry which is preliminary data.</text>
</comment>
<reference evidence="3" key="1">
    <citation type="submission" date="2022-02" db="EMBL/GenBank/DDBJ databases">
        <title>Atlantic sturgeon de novo genome assembly.</title>
        <authorList>
            <person name="Stock M."/>
            <person name="Klopp C."/>
            <person name="Guiguen Y."/>
            <person name="Cabau C."/>
            <person name="Parinello H."/>
            <person name="Santidrian Yebra-Pimentel E."/>
            <person name="Kuhl H."/>
            <person name="Dirks R.P."/>
            <person name="Guessner J."/>
            <person name="Wuertz S."/>
            <person name="Du K."/>
            <person name="Schartl M."/>
        </authorList>
    </citation>
    <scope>NUCLEOTIDE SEQUENCE</scope>
    <source>
        <strain evidence="3">STURGEONOMICS-FGT-2020</strain>
        <tissue evidence="3">Whole blood</tissue>
    </source>
</reference>
<feature type="transmembrane region" description="Helical" evidence="2">
    <location>
        <begin position="7"/>
        <end position="29"/>
    </location>
</feature>
<evidence type="ECO:0000313" key="4">
    <source>
        <dbReference type="Proteomes" id="UP001230051"/>
    </source>
</evidence>
<name>A0AAD8FY21_ACIOX</name>
<evidence type="ECO:0000313" key="3">
    <source>
        <dbReference type="EMBL" id="KAK1160308.1"/>
    </source>
</evidence>
<proteinExistence type="predicted"/>
<dbReference type="AlphaFoldDB" id="A0AAD8FY21"/>
<keyword evidence="2" id="KW-0812">Transmembrane</keyword>
<organism evidence="3 4">
    <name type="scientific">Acipenser oxyrinchus oxyrinchus</name>
    <dbReference type="NCBI Taxonomy" id="40147"/>
    <lineage>
        <taxon>Eukaryota</taxon>
        <taxon>Metazoa</taxon>
        <taxon>Chordata</taxon>
        <taxon>Craniata</taxon>
        <taxon>Vertebrata</taxon>
        <taxon>Euteleostomi</taxon>
        <taxon>Actinopterygii</taxon>
        <taxon>Chondrostei</taxon>
        <taxon>Acipenseriformes</taxon>
        <taxon>Acipenseridae</taxon>
        <taxon>Acipenser</taxon>
    </lineage>
</organism>
<keyword evidence="4" id="KW-1185">Reference proteome</keyword>
<feature type="region of interest" description="Disordered" evidence="1">
    <location>
        <begin position="82"/>
        <end position="116"/>
    </location>
</feature>
<protein>
    <submittedName>
        <fullName evidence="3">Uncharacterized protein</fullName>
    </submittedName>
</protein>
<evidence type="ECO:0000256" key="2">
    <source>
        <dbReference type="SAM" id="Phobius"/>
    </source>
</evidence>